<evidence type="ECO:0000313" key="2">
    <source>
        <dbReference type="Proteomes" id="UP001085076"/>
    </source>
</evidence>
<accession>A0A9D5CWM3</accession>
<dbReference type="PANTHER" id="PTHR37707:SF1">
    <property type="entry name" value="MATERNAL EFFECT EMBRYO ARREST 9"/>
    <property type="match status" value="1"/>
</dbReference>
<dbReference type="Proteomes" id="UP001085076">
    <property type="component" value="Miscellaneous, Linkage group lg02"/>
</dbReference>
<gene>
    <name evidence="1" type="ORF">J5N97_009306</name>
</gene>
<proteinExistence type="predicted"/>
<dbReference type="AlphaFoldDB" id="A0A9D5CWM3"/>
<protein>
    <submittedName>
        <fullName evidence="1">Uncharacterized protein</fullName>
    </submittedName>
</protein>
<dbReference type="OrthoDB" id="992831at2759"/>
<comment type="caution">
    <text evidence="1">The sequence shown here is derived from an EMBL/GenBank/DDBJ whole genome shotgun (WGS) entry which is preliminary data.</text>
</comment>
<keyword evidence="2" id="KW-1185">Reference proteome</keyword>
<dbReference type="EMBL" id="JAGGNH010000002">
    <property type="protein sequence ID" value="KAJ0981051.1"/>
    <property type="molecule type" value="Genomic_DNA"/>
</dbReference>
<sequence>MESLFYELSILANKALEDNHLDPSKIEDLMALFEQEAYISSCTSSSSYSNTTDMTRPENLLNSLMDDAMDEYRCCCAEAERYCQEELSRALKAADAAKKLGHSFGAAAASSASSVSKKYIDAARASAVATMKSGFASVSKGVAKDYMDNALIHEERLMKSCLFAASDSETKKVWSTLGDVHVTQKQAETGVEEEVVSEEKVVLVRPGHSPLVMVKQQ</sequence>
<name>A0A9D5CWM3_9LILI</name>
<evidence type="ECO:0000313" key="1">
    <source>
        <dbReference type="EMBL" id="KAJ0981051.1"/>
    </source>
</evidence>
<dbReference type="PANTHER" id="PTHR37707">
    <property type="entry name" value="MATERNAL EFFECT EMBRYO ARREST 9"/>
    <property type="match status" value="1"/>
</dbReference>
<reference evidence="1" key="2">
    <citation type="journal article" date="2022" name="Hortic Res">
        <title>The genome of Dioscorea zingiberensis sheds light on the biosynthesis, origin and evolution of the medicinally important diosgenin saponins.</title>
        <authorList>
            <person name="Li Y."/>
            <person name="Tan C."/>
            <person name="Li Z."/>
            <person name="Guo J."/>
            <person name="Li S."/>
            <person name="Chen X."/>
            <person name="Wang C."/>
            <person name="Dai X."/>
            <person name="Yang H."/>
            <person name="Song W."/>
            <person name="Hou L."/>
            <person name="Xu J."/>
            <person name="Tong Z."/>
            <person name="Xu A."/>
            <person name="Yuan X."/>
            <person name="Wang W."/>
            <person name="Yang Q."/>
            <person name="Chen L."/>
            <person name="Sun Z."/>
            <person name="Wang K."/>
            <person name="Pan B."/>
            <person name="Chen J."/>
            <person name="Bao Y."/>
            <person name="Liu F."/>
            <person name="Qi X."/>
            <person name="Gang D.R."/>
            <person name="Wen J."/>
            <person name="Li J."/>
        </authorList>
    </citation>
    <scope>NUCLEOTIDE SEQUENCE</scope>
    <source>
        <strain evidence="1">Dzin_1.0</strain>
    </source>
</reference>
<organism evidence="1 2">
    <name type="scientific">Dioscorea zingiberensis</name>
    <dbReference type="NCBI Taxonomy" id="325984"/>
    <lineage>
        <taxon>Eukaryota</taxon>
        <taxon>Viridiplantae</taxon>
        <taxon>Streptophyta</taxon>
        <taxon>Embryophyta</taxon>
        <taxon>Tracheophyta</taxon>
        <taxon>Spermatophyta</taxon>
        <taxon>Magnoliopsida</taxon>
        <taxon>Liliopsida</taxon>
        <taxon>Dioscoreales</taxon>
        <taxon>Dioscoreaceae</taxon>
        <taxon>Dioscorea</taxon>
    </lineage>
</organism>
<reference evidence="1" key="1">
    <citation type="submission" date="2021-03" db="EMBL/GenBank/DDBJ databases">
        <authorList>
            <person name="Li Z."/>
            <person name="Yang C."/>
        </authorList>
    </citation>
    <scope>NUCLEOTIDE SEQUENCE</scope>
    <source>
        <strain evidence="1">Dzin_1.0</strain>
        <tissue evidence="1">Leaf</tissue>
    </source>
</reference>